<name>A0A8S5TDI3_9VIRU</name>
<evidence type="ECO:0000313" key="1">
    <source>
        <dbReference type="EMBL" id="DAF61099.1"/>
    </source>
</evidence>
<proteinExistence type="predicted"/>
<protein>
    <submittedName>
        <fullName evidence="1">Uncharacterized protein</fullName>
    </submittedName>
</protein>
<dbReference type="EMBL" id="BK032802">
    <property type="protein sequence ID" value="DAF61099.1"/>
    <property type="molecule type" value="Genomic_DNA"/>
</dbReference>
<organism evidence="1">
    <name type="scientific">Phage sp. ctesc4</name>
    <dbReference type="NCBI Taxonomy" id="2828008"/>
    <lineage>
        <taxon>Viruses</taxon>
    </lineage>
</organism>
<reference evidence="1" key="1">
    <citation type="journal article" date="2021" name="Proc. Natl. Acad. Sci. U.S.A.">
        <title>A Catalog of Tens of Thousands of Viruses from Human Metagenomes Reveals Hidden Associations with Chronic Diseases.</title>
        <authorList>
            <person name="Tisza M.J."/>
            <person name="Buck C.B."/>
        </authorList>
    </citation>
    <scope>NUCLEOTIDE SEQUENCE</scope>
    <source>
        <strain evidence="1">Ctesc4</strain>
    </source>
</reference>
<accession>A0A8S5TDI3</accession>
<sequence>MLKYDLIIETDRQDVIKAVVNAVLALDETVWSDRTLKATAMIPDSTGKPTFRQLAGDVDAADFEPVYSTHSDGWSSFNTVEDEY</sequence>